<dbReference type="SUPFAM" id="SSF103190">
    <property type="entry name" value="Sensory domain-like"/>
    <property type="match status" value="1"/>
</dbReference>
<dbReference type="RefSeq" id="WP_198112330.1">
    <property type="nucleotide sequence ID" value="NZ_JAEDAK010000013.1"/>
</dbReference>
<evidence type="ECO:0000256" key="5">
    <source>
        <dbReference type="ARBA" id="ARBA00022989"/>
    </source>
</evidence>
<organism evidence="11 12">
    <name type="scientific">Inhella proteolytica</name>
    <dbReference type="NCBI Taxonomy" id="2795029"/>
    <lineage>
        <taxon>Bacteria</taxon>
        <taxon>Pseudomonadati</taxon>
        <taxon>Pseudomonadota</taxon>
        <taxon>Betaproteobacteria</taxon>
        <taxon>Burkholderiales</taxon>
        <taxon>Sphaerotilaceae</taxon>
        <taxon>Inhella</taxon>
    </lineage>
</organism>
<dbReference type="GO" id="GO:0007165">
    <property type="term" value="P:signal transduction"/>
    <property type="evidence" value="ECO:0007669"/>
    <property type="project" value="InterPro"/>
</dbReference>
<evidence type="ECO:0000256" key="8">
    <source>
        <dbReference type="SAM" id="Phobius"/>
    </source>
</evidence>
<dbReference type="AlphaFoldDB" id="A0A931J4G5"/>
<dbReference type="NCBIfam" id="TIGR00254">
    <property type="entry name" value="GGDEF"/>
    <property type="match status" value="1"/>
</dbReference>
<dbReference type="InterPro" id="IPR000160">
    <property type="entry name" value="GGDEF_dom"/>
</dbReference>
<dbReference type="PROSITE" id="PS50885">
    <property type="entry name" value="HAMP"/>
    <property type="match status" value="1"/>
</dbReference>
<evidence type="ECO:0000259" key="9">
    <source>
        <dbReference type="PROSITE" id="PS50885"/>
    </source>
</evidence>
<dbReference type="GO" id="GO:0005886">
    <property type="term" value="C:plasma membrane"/>
    <property type="evidence" value="ECO:0007669"/>
    <property type="project" value="UniProtKB-SubCell"/>
</dbReference>
<comment type="subcellular location">
    <subcellularLocation>
        <location evidence="1">Cell membrane</location>
        <topology evidence="1">Multi-pass membrane protein</topology>
    </subcellularLocation>
</comment>
<dbReference type="Gene3D" id="6.10.340.10">
    <property type="match status" value="1"/>
</dbReference>
<protein>
    <recommendedName>
        <fullName evidence="2">diguanylate cyclase</fullName>
        <ecNumber evidence="2">2.7.7.65</ecNumber>
    </recommendedName>
</protein>
<evidence type="ECO:0000256" key="4">
    <source>
        <dbReference type="ARBA" id="ARBA00022692"/>
    </source>
</evidence>
<dbReference type="CDD" id="cd18774">
    <property type="entry name" value="PDC2_HK_sensor"/>
    <property type="match status" value="1"/>
</dbReference>
<evidence type="ECO:0000256" key="7">
    <source>
        <dbReference type="ARBA" id="ARBA00034247"/>
    </source>
</evidence>
<evidence type="ECO:0000256" key="2">
    <source>
        <dbReference type="ARBA" id="ARBA00012528"/>
    </source>
</evidence>
<sequence>MLNPKFTLRTQVALLFGGLVGLVAGGLSLWLAEGLAEQALRDQGTTLQTLATSTAVVFSEGLHERQREIELLADDPPPGAGLTPQHWQPALDRLQRSRTHYSWIGLADHQGQVLAASGGLLVGQNVASRPWFQAALSQPFTGDVHAAKMLTTLLAPSATGEPLRFLDFAAPIRDPAGGTIAVLGVHASWDWATEVINSLRSDALYQQGVRVFVLDRAGKVIHRPRDATADEAPPRPLPRGLAQVWRWSDGKRYLSASTPVPAREITGDLGWTVVTRQPLARAAQGAEQARRQALLAGALAALLGLLLAGWLAGRFSRPLQRMAEAARRVEAGQQGVQIPEEHHSLEVEQLSSALRGMQQALLGREAELEQRVQLRTAELEQAHAELSQANAVLSAMALNDALTGLPNRRAADARLEMEFQRHRRNGQALALGLIDIDRFKSVNDRYGHAGGDEVLQRVARVLAAAVRRTDFLARFGGEEFLVLMPETPQEGARQLAERLRQAVEDSEGPPVKVTLSLGLCYGAQMHASVAAALQAADEALYAAKQGGRNRVEQAPPGQQP</sequence>
<dbReference type="Proteomes" id="UP000613266">
    <property type="component" value="Unassembled WGS sequence"/>
</dbReference>
<evidence type="ECO:0000313" key="12">
    <source>
        <dbReference type="Proteomes" id="UP000613266"/>
    </source>
</evidence>
<proteinExistence type="predicted"/>
<keyword evidence="12" id="KW-1185">Reference proteome</keyword>
<dbReference type="EC" id="2.7.7.65" evidence="2"/>
<evidence type="ECO:0000256" key="3">
    <source>
        <dbReference type="ARBA" id="ARBA00022475"/>
    </source>
</evidence>
<dbReference type="Pfam" id="PF00990">
    <property type="entry name" value="GGDEF"/>
    <property type="match status" value="1"/>
</dbReference>
<dbReference type="SMART" id="SM00304">
    <property type="entry name" value="HAMP"/>
    <property type="match status" value="1"/>
</dbReference>
<feature type="transmembrane region" description="Helical" evidence="8">
    <location>
        <begin position="293"/>
        <end position="312"/>
    </location>
</feature>
<comment type="caution">
    <text evidence="11">The sequence shown here is derived from an EMBL/GenBank/DDBJ whole genome shotgun (WGS) entry which is preliminary data.</text>
</comment>
<dbReference type="SUPFAM" id="SSF158472">
    <property type="entry name" value="HAMP domain-like"/>
    <property type="match status" value="1"/>
</dbReference>
<dbReference type="GO" id="GO:0052621">
    <property type="term" value="F:diguanylate cyclase activity"/>
    <property type="evidence" value="ECO:0007669"/>
    <property type="project" value="UniProtKB-EC"/>
</dbReference>
<dbReference type="PROSITE" id="PS50887">
    <property type="entry name" value="GGDEF"/>
    <property type="match status" value="1"/>
</dbReference>
<dbReference type="InterPro" id="IPR029151">
    <property type="entry name" value="Sensor-like_sf"/>
</dbReference>
<dbReference type="InterPro" id="IPR003660">
    <property type="entry name" value="HAMP_dom"/>
</dbReference>
<dbReference type="CDD" id="cd01949">
    <property type="entry name" value="GGDEF"/>
    <property type="match status" value="1"/>
</dbReference>
<evidence type="ECO:0000256" key="6">
    <source>
        <dbReference type="ARBA" id="ARBA00023136"/>
    </source>
</evidence>
<reference evidence="11" key="1">
    <citation type="submission" date="2020-12" db="EMBL/GenBank/DDBJ databases">
        <title>The genome sequence of Inhella sp. 1Y17.</title>
        <authorList>
            <person name="Liu Y."/>
        </authorList>
    </citation>
    <scope>NUCLEOTIDE SEQUENCE</scope>
    <source>
        <strain evidence="11">1Y17</strain>
    </source>
</reference>
<evidence type="ECO:0000259" key="10">
    <source>
        <dbReference type="PROSITE" id="PS50887"/>
    </source>
</evidence>
<keyword evidence="6 8" id="KW-0472">Membrane</keyword>
<comment type="catalytic activity">
    <reaction evidence="7">
        <text>2 GTP = 3',3'-c-di-GMP + 2 diphosphate</text>
        <dbReference type="Rhea" id="RHEA:24898"/>
        <dbReference type="ChEBI" id="CHEBI:33019"/>
        <dbReference type="ChEBI" id="CHEBI:37565"/>
        <dbReference type="ChEBI" id="CHEBI:58805"/>
        <dbReference type="EC" id="2.7.7.65"/>
    </reaction>
</comment>
<keyword evidence="5 8" id="KW-1133">Transmembrane helix</keyword>
<keyword evidence="3" id="KW-1003">Cell membrane</keyword>
<feature type="transmembrane region" description="Helical" evidence="8">
    <location>
        <begin position="12"/>
        <end position="32"/>
    </location>
</feature>
<dbReference type="Pfam" id="PF02743">
    <property type="entry name" value="dCache_1"/>
    <property type="match status" value="1"/>
</dbReference>
<keyword evidence="4 8" id="KW-0812">Transmembrane</keyword>
<dbReference type="EMBL" id="JAEDAK010000013">
    <property type="protein sequence ID" value="MBH9578558.1"/>
    <property type="molecule type" value="Genomic_DNA"/>
</dbReference>
<evidence type="ECO:0000313" key="11">
    <source>
        <dbReference type="EMBL" id="MBH9578558.1"/>
    </source>
</evidence>
<dbReference type="InterPro" id="IPR043128">
    <property type="entry name" value="Rev_trsase/Diguanyl_cyclase"/>
</dbReference>
<gene>
    <name evidence="11" type="ORF">I7X39_16825</name>
</gene>
<dbReference type="InterPro" id="IPR029787">
    <property type="entry name" value="Nucleotide_cyclase"/>
</dbReference>
<dbReference type="CDD" id="cd06225">
    <property type="entry name" value="HAMP"/>
    <property type="match status" value="1"/>
</dbReference>
<dbReference type="Pfam" id="PF00672">
    <property type="entry name" value="HAMP"/>
    <property type="match status" value="1"/>
</dbReference>
<feature type="domain" description="GGDEF" evidence="10">
    <location>
        <begin position="427"/>
        <end position="556"/>
    </location>
</feature>
<accession>A0A931J4G5</accession>
<evidence type="ECO:0000256" key="1">
    <source>
        <dbReference type="ARBA" id="ARBA00004651"/>
    </source>
</evidence>
<dbReference type="Gene3D" id="3.30.70.270">
    <property type="match status" value="1"/>
</dbReference>
<dbReference type="InterPro" id="IPR033479">
    <property type="entry name" value="dCache_1"/>
</dbReference>
<dbReference type="InterPro" id="IPR050469">
    <property type="entry name" value="Diguanylate_Cyclase"/>
</dbReference>
<dbReference type="SUPFAM" id="SSF55073">
    <property type="entry name" value="Nucleotide cyclase"/>
    <property type="match status" value="1"/>
</dbReference>
<dbReference type="Gene3D" id="3.30.450.20">
    <property type="entry name" value="PAS domain"/>
    <property type="match status" value="1"/>
</dbReference>
<dbReference type="FunFam" id="3.30.70.270:FF:000001">
    <property type="entry name" value="Diguanylate cyclase domain protein"/>
    <property type="match status" value="1"/>
</dbReference>
<feature type="domain" description="HAMP" evidence="9">
    <location>
        <begin position="313"/>
        <end position="366"/>
    </location>
</feature>
<dbReference type="CDD" id="cd12914">
    <property type="entry name" value="PDC1_DGC_like"/>
    <property type="match status" value="1"/>
</dbReference>
<name>A0A931J4G5_9BURK</name>
<dbReference type="SMART" id="SM00267">
    <property type="entry name" value="GGDEF"/>
    <property type="match status" value="1"/>
</dbReference>
<dbReference type="PANTHER" id="PTHR45138">
    <property type="entry name" value="REGULATORY COMPONENTS OF SENSORY TRANSDUCTION SYSTEM"/>
    <property type="match status" value="1"/>
</dbReference>
<dbReference type="PANTHER" id="PTHR45138:SF9">
    <property type="entry name" value="DIGUANYLATE CYCLASE DGCM-RELATED"/>
    <property type="match status" value="1"/>
</dbReference>